<sequence length="143" mass="16397">MPFSLHKCRISNPNCQSIPSPGRHKGRKKMYGRPKTSHSNTVPMRLERDESQNTCSGIFFRSIFLCSQHFIPQKKVLSQRLIPLTFPFNASWQTAIPSCAQMPHQQSKLPINTSSRETQWKKKMYGRPKTSHSNTVPMRLGKG</sequence>
<name>A0AAV4WXT5_9ARAC</name>
<reference evidence="2 3" key="1">
    <citation type="submission" date="2021-06" db="EMBL/GenBank/DDBJ databases">
        <title>Caerostris darwini draft genome.</title>
        <authorList>
            <person name="Kono N."/>
            <person name="Arakawa K."/>
        </authorList>
    </citation>
    <scope>NUCLEOTIDE SEQUENCE [LARGE SCALE GENOMIC DNA]</scope>
</reference>
<evidence type="ECO:0000313" key="3">
    <source>
        <dbReference type="Proteomes" id="UP001054837"/>
    </source>
</evidence>
<protein>
    <submittedName>
        <fullName evidence="2">Uncharacterized protein</fullName>
    </submittedName>
</protein>
<dbReference type="AlphaFoldDB" id="A0AAV4WXT5"/>
<keyword evidence="3" id="KW-1185">Reference proteome</keyword>
<evidence type="ECO:0000313" key="2">
    <source>
        <dbReference type="EMBL" id="GIY86449.1"/>
    </source>
</evidence>
<dbReference type="Proteomes" id="UP001054837">
    <property type="component" value="Unassembled WGS sequence"/>
</dbReference>
<feature type="compositionally biased region" description="Basic residues" evidence="1">
    <location>
        <begin position="121"/>
        <end position="130"/>
    </location>
</feature>
<feature type="region of interest" description="Disordered" evidence="1">
    <location>
        <begin position="12"/>
        <end position="41"/>
    </location>
</feature>
<feature type="region of interest" description="Disordered" evidence="1">
    <location>
        <begin position="117"/>
        <end position="143"/>
    </location>
</feature>
<dbReference type="EMBL" id="BPLQ01015197">
    <property type="protein sequence ID" value="GIY86449.1"/>
    <property type="molecule type" value="Genomic_DNA"/>
</dbReference>
<gene>
    <name evidence="2" type="ORF">CDAR_514991</name>
</gene>
<organism evidence="2 3">
    <name type="scientific">Caerostris darwini</name>
    <dbReference type="NCBI Taxonomy" id="1538125"/>
    <lineage>
        <taxon>Eukaryota</taxon>
        <taxon>Metazoa</taxon>
        <taxon>Ecdysozoa</taxon>
        <taxon>Arthropoda</taxon>
        <taxon>Chelicerata</taxon>
        <taxon>Arachnida</taxon>
        <taxon>Araneae</taxon>
        <taxon>Araneomorphae</taxon>
        <taxon>Entelegynae</taxon>
        <taxon>Araneoidea</taxon>
        <taxon>Araneidae</taxon>
        <taxon>Caerostris</taxon>
    </lineage>
</organism>
<feature type="compositionally biased region" description="Basic residues" evidence="1">
    <location>
        <begin position="22"/>
        <end position="36"/>
    </location>
</feature>
<evidence type="ECO:0000256" key="1">
    <source>
        <dbReference type="SAM" id="MobiDB-lite"/>
    </source>
</evidence>
<accession>A0AAV4WXT5</accession>
<proteinExistence type="predicted"/>
<comment type="caution">
    <text evidence="2">The sequence shown here is derived from an EMBL/GenBank/DDBJ whole genome shotgun (WGS) entry which is preliminary data.</text>
</comment>